<dbReference type="Proteomes" id="UP000292052">
    <property type="component" value="Unassembled WGS sequence"/>
</dbReference>
<feature type="non-terminal residue" evidence="1">
    <location>
        <position position="1"/>
    </location>
</feature>
<evidence type="ECO:0000313" key="1">
    <source>
        <dbReference type="EMBL" id="RZC43239.1"/>
    </source>
</evidence>
<name>A0A482WEJ2_ASBVE</name>
<gene>
    <name evidence="1" type="ORF">BDFB_011454</name>
</gene>
<protein>
    <recommendedName>
        <fullName evidence="3">LRR 8 domain containing protein</fullName>
    </recommendedName>
</protein>
<dbReference type="STRING" id="1661398.A0A482WEJ2"/>
<keyword evidence="2" id="KW-1185">Reference proteome</keyword>
<sequence length="185" mass="21088">NIDLCKTYILSDLNPLSKKIVFEYVNTLNINCIYWISATNLRKFITKLVNLKTLYAMRTNLSLRPLDVETYNNIKIEKLAVTVREKDEMGFSKVKTVKTLYINFISRTSLLAVEMLFPQLAKLWVDSEGPESSSYLITCLGAGNKKKFNTAELSGQNKRITGCMSEPWLTLDDLRSCLPYGPRDA</sequence>
<feature type="non-terminal residue" evidence="1">
    <location>
        <position position="185"/>
    </location>
</feature>
<proteinExistence type="predicted"/>
<dbReference type="EMBL" id="QDEB01000959">
    <property type="protein sequence ID" value="RZC43239.1"/>
    <property type="molecule type" value="Genomic_DNA"/>
</dbReference>
<reference evidence="1 2" key="1">
    <citation type="submission" date="2017-03" db="EMBL/GenBank/DDBJ databases">
        <title>Genome of the blue death feigning beetle - Asbolus verrucosus.</title>
        <authorList>
            <person name="Rider S.D."/>
        </authorList>
    </citation>
    <scope>NUCLEOTIDE SEQUENCE [LARGE SCALE GENOMIC DNA]</scope>
    <source>
        <strain evidence="1">Butters</strain>
        <tissue evidence="1">Head and leg muscle</tissue>
    </source>
</reference>
<dbReference type="OrthoDB" id="6705608at2759"/>
<dbReference type="AlphaFoldDB" id="A0A482WEJ2"/>
<comment type="caution">
    <text evidence="1">The sequence shown here is derived from an EMBL/GenBank/DDBJ whole genome shotgun (WGS) entry which is preliminary data.</text>
</comment>
<accession>A0A482WEJ2</accession>
<evidence type="ECO:0008006" key="3">
    <source>
        <dbReference type="Google" id="ProtNLM"/>
    </source>
</evidence>
<evidence type="ECO:0000313" key="2">
    <source>
        <dbReference type="Proteomes" id="UP000292052"/>
    </source>
</evidence>
<organism evidence="1 2">
    <name type="scientific">Asbolus verrucosus</name>
    <name type="common">Desert ironclad beetle</name>
    <dbReference type="NCBI Taxonomy" id="1661398"/>
    <lineage>
        <taxon>Eukaryota</taxon>
        <taxon>Metazoa</taxon>
        <taxon>Ecdysozoa</taxon>
        <taxon>Arthropoda</taxon>
        <taxon>Hexapoda</taxon>
        <taxon>Insecta</taxon>
        <taxon>Pterygota</taxon>
        <taxon>Neoptera</taxon>
        <taxon>Endopterygota</taxon>
        <taxon>Coleoptera</taxon>
        <taxon>Polyphaga</taxon>
        <taxon>Cucujiformia</taxon>
        <taxon>Tenebrionidae</taxon>
        <taxon>Pimeliinae</taxon>
        <taxon>Asbolus</taxon>
    </lineage>
</organism>